<dbReference type="EMBL" id="JBHSFK010000002">
    <property type="protein sequence ID" value="MFC4498476.1"/>
    <property type="molecule type" value="Genomic_DNA"/>
</dbReference>
<organism evidence="1 2">
    <name type="scientific">Streptomyces vulcanius</name>
    <dbReference type="NCBI Taxonomy" id="1441876"/>
    <lineage>
        <taxon>Bacteria</taxon>
        <taxon>Bacillati</taxon>
        <taxon>Actinomycetota</taxon>
        <taxon>Actinomycetes</taxon>
        <taxon>Kitasatosporales</taxon>
        <taxon>Streptomycetaceae</taxon>
        <taxon>Streptomyces</taxon>
    </lineage>
</organism>
<dbReference type="RefSeq" id="WP_381167826.1">
    <property type="nucleotide sequence ID" value="NZ_JBHSFK010000002.1"/>
</dbReference>
<name>A0ABV9ALJ8_9ACTN</name>
<dbReference type="Proteomes" id="UP001595839">
    <property type="component" value="Unassembled WGS sequence"/>
</dbReference>
<gene>
    <name evidence="1" type="ORF">ACFPIH_02885</name>
</gene>
<reference evidence="2" key="1">
    <citation type="journal article" date="2019" name="Int. J. Syst. Evol. Microbiol.">
        <title>The Global Catalogue of Microorganisms (GCM) 10K type strain sequencing project: providing services to taxonomists for standard genome sequencing and annotation.</title>
        <authorList>
            <consortium name="The Broad Institute Genomics Platform"/>
            <consortium name="The Broad Institute Genome Sequencing Center for Infectious Disease"/>
            <person name="Wu L."/>
            <person name="Ma J."/>
        </authorList>
    </citation>
    <scope>NUCLEOTIDE SEQUENCE [LARGE SCALE GENOMIC DNA]</scope>
    <source>
        <strain evidence="2">CGMCC 4.7177</strain>
    </source>
</reference>
<sequence>MNQRHGDRFSRPPGRGWVWNDELSRWVWKSYPDLKVEATEDGSLRYMGWDYAARAGKGEWYELTEFERTEWVFQYLPRGFGWGPRALTREQCNKAMREDRENGFYLTEWQVEDLDGNPMWIGFMNGFSTGRVLRMYEYVYSPGETPAS</sequence>
<accession>A0ABV9ALJ8</accession>
<evidence type="ECO:0000313" key="2">
    <source>
        <dbReference type="Proteomes" id="UP001595839"/>
    </source>
</evidence>
<protein>
    <submittedName>
        <fullName evidence="1">Uncharacterized protein</fullName>
    </submittedName>
</protein>
<keyword evidence="2" id="KW-1185">Reference proteome</keyword>
<comment type="caution">
    <text evidence="1">The sequence shown here is derived from an EMBL/GenBank/DDBJ whole genome shotgun (WGS) entry which is preliminary data.</text>
</comment>
<evidence type="ECO:0000313" key="1">
    <source>
        <dbReference type="EMBL" id="MFC4498476.1"/>
    </source>
</evidence>
<proteinExistence type="predicted"/>